<dbReference type="OrthoDB" id="9796039at2"/>
<accession>A0A3S1DQV3</accession>
<dbReference type="SUPFAM" id="SSF109854">
    <property type="entry name" value="DinB/YfiT-like putative metalloenzymes"/>
    <property type="match status" value="1"/>
</dbReference>
<reference evidence="2 3" key="1">
    <citation type="submission" date="2018-12" db="EMBL/GenBank/DDBJ databases">
        <authorList>
            <person name="Sun L."/>
            <person name="Chen Z."/>
        </authorList>
    </citation>
    <scope>NUCLEOTIDE SEQUENCE [LARGE SCALE GENOMIC DNA]</scope>
    <source>
        <strain evidence="2 3">DSM 15890</strain>
    </source>
</reference>
<dbReference type="Proteomes" id="UP000279446">
    <property type="component" value="Unassembled WGS sequence"/>
</dbReference>
<feature type="domain" description="DinB-like" evidence="1">
    <location>
        <begin position="36"/>
        <end position="165"/>
    </location>
</feature>
<dbReference type="EMBL" id="RZNY01000013">
    <property type="protein sequence ID" value="RUT45198.1"/>
    <property type="molecule type" value="Genomic_DNA"/>
</dbReference>
<keyword evidence="2" id="KW-0378">Hydrolase</keyword>
<dbReference type="NCBIfam" id="NF009807">
    <property type="entry name" value="PRK13291.1"/>
    <property type="match status" value="1"/>
</dbReference>
<gene>
    <name evidence="2" type="ORF">EJP82_16085</name>
</gene>
<evidence type="ECO:0000313" key="3">
    <source>
        <dbReference type="Proteomes" id="UP000279446"/>
    </source>
</evidence>
<protein>
    <submittedName>
        <fullName evidence="2">Putative metal-dependent hydrolase</fullName>
    </submittedName>
</protein>
<dbReference type="Gene3D" id="1.20.120.450">
    <property type="entry name" value="dinb family like domain"/>
    <property type="match status" value="1"/>
</dbReference>
<evidence type="ECO:0000259" key="1">
    <source>
        <dbReference type="Pfam" id="PF12867"/>
    </source>
</evidence>
<dbReference type="InterPro" id="IPR024775">
    <property type="entry name" value="DinB-like"/>
</dbReference>
<keyword evidence="3" id="KW-1185">Reference proteome</keyword>
<dbReference type="AlphaFoldDB" id="A0A3S1DQV3"/>
<comment type="caution">
    <text evidence="2">The sequence shown here is derived from an EMBL/GenBank/DDBJ whole genome shotgun (WGS) entry which is preliminary data.</text>
</comment>
<dbReference type="GO" id="GO:0016787">
    <property type="term" value="F:hydrolase activity"/>
    <property type="evidence" value="ECO:0007669"/>
    <property type="project" value="UniProtKB-KW"/>
</dbReference>
<dbReference type="InterPro" id="IPR034660">
    <property type="entry name" value="DinB/YfiT-like"/>
</dbReference>
<proteinExistence type="predicted"/>
<sequence>MNKVQFPIGQFVLIPNPSVEERLNFIDQIPGITITLRNLLKDITPKQLHTSYRPDGWTIQQIVHHLADNDMNAYLRFKRALTEDEPLSDSYREDLWAELSDYKDVPIETSLLLLETLHSRFLTLLNGLSPEAFNRRLRTQVLGLITMDTALQRFIWHNQHHISQIRSIVAND</sequence>
<evidence type="ECO:0000313" key="2">
    <source>
        <dbReference type="EMBL" id="RUT45198.1"/>
    </source>
</evidence>
<dbReference type="Pfam" id="PF12867">
    <property type="entry name" value="DinB_2"/>
    <property type="match status" value="1"/>
</dbReference>
<dbReference type="RefSeq" id="WP_127193090.1">
    <property type="nucleotide sequence ID" value="NZ_JAUSSS010000004.1"/>
</dbReference>
<name>A0A3S1DQV3_9BACL</name>
<organism evidence="2 3">
    <name type="scientific">Paenibacillus anaericanus</name>
    <dbReference type="NCBI Taxonomy" id="170367"/>
    <lineage>
        <taxon>Bacteria</taxon>
        <taxon>Bacillati</taxon>
        <taxon>Bacillota</taxon>
        <taxon>Bacilli</taxon>
        <taxon>Bacillales</taxon>
        <taxon>Paenibacillaceae</taxon>
        <taxon>Paenibacillus</taxon>
    </lineage>
</organism>